<keyword evidence="1" id="KW-0418">Kinase</keyword>
<evidence type="ECO:0000313" key="1">
    <source>
        <dbReference type="EMBL" id="TYZ20927.1"/>
    </source>
</evidence>
<dbReference type="AlphaFoldDB" id="A0A5D6VZE0"/>
<accession>A0A5D6VZE0</accession>
<dbReference type="GO" id="GO:0016301">
    <property type="term" value="F:kinase activity"/>
    <property type="evidence" value="ECO:0007669"/>
    <property type="project" value="UniProtKB-KW"/>
</dbReference>
<dbReference type="InterPro" id="IPR027417">
    <property type="entry name" value="P-loop_NTPase"/>
</dbReference>
<dbReference type="Proteomes" id="UP000323646">
    <property type="component" value="Unassembled WGS sequence"/>
</dbReference>
<protein>
    <submittedName>
        <fullName evidence="1">Cytidylate kinase-like family protein</fullName>
    </submittedName>
</protein>
<dbReference type="SUPFAM" id="SSF52540">
    <property type="entry name" value="P-loop containing nucleoside triphosphate hydrolases"/>
    <property type="match status" value="1"/>
</dbReference>
<keyword evidence="2" id="KW-1185">Reference proteome</keyword>
<dbReference type="EMBL" id="VTOY01000011">
    <property type="protein sequence ID" value="TYZ20927.1"/>
    <property type="molecule type" value="Genomic_DNA"/>
</dbReference>
<reference evidence="1 2" key="1">
    <citation type="submission" date="2019-08" db="EMBL/GenBank/DDBJ databases">
        <title>Selenomonas sp. mPRGC5 and Selenomonas sp. mPRGC8 isolated from ruminal fluid of dairy goat (Capra hircus).</title>
        <authorList>
            <person name="Poothong S."/>
            <person name="Nuengjamnong C."/>
            <person name="Tanasupawat S."/>
        </authorList>
    </citation>
    <scope>NUCLEOTIDE SEQUENCE [LARGE SCALE GENOMIC DNA]</scope>
    <source>
        <strain evidence="2">mPRGC5</strain>
    </source>
</reference>
<proteinExistence type="predicted"/>
<dbReference type="RefSeq" id="WP_149172020.1">
    <property type="nucleotide sequence ID" value="NZ_VTOY01000011.1"/>
</dbReference>
<comment type="caution">
    <text evidence="1">The sequence shown here is derived from an EMBL/GenBank/DDBJ whole genome shotgun (WGS) entry which is preliminary data.</text>
</comment>
<dbReference type="Gene3D" id="3.40.50.300">
    <property type="entry name" value="P-loop containing nucleotide triphosphate hydrolases"/>
    <property type="match status" value="1"/>
</dbReference>
<organism evidence="1 2">
    <name type="scientific">Selenomonas ruminis</name>
    <dbReference type="NCBI Taxonomy" id="2593411"/>
    <lineage>
        <taxon>Bacteria</taxon>
        <taxon>Bacillati</taxon>
        <taxon>Bacillota</taxon>
        <taxon>Negativicutes</taxon>
        <taxon>Selenomonadales</taxon>
        <taxon>Selenomonadaceae</taxon>
        <taxon>Selenomonas</taxon>
    </lineage>
</organism>
<dbReference type="Pfam" id="PF13189">
    <property type="entry name" value="Cytidylate_kin2"/>
    <property type="match status" value="1"/>
</dbReference>
<dbReference type="OrthoDB" id="9781180at2"/>
<keyword evidence="1" id="KW-0808">Transferase</keyword>
<evidence type="ECO:0000313" key="2">
    <source>
        <dbReference type="Proteomes" id="UP000323646"/>
    </source>
</evidence>
<name>A0A5D6VZE0_9FIRM</name>
<sequence length="201" mass="23064">MMKENTLITITRQYGSGGREVSEILAKRMGVRRYDRKIVSMAAEEMGHGADIESIVASSYASPETSKPYFQQGGFGRVADYNRRYLEQAKAILAIAKRGEGAVFLGRCADFVLKDCPEHYSFFIYADDAFRAERAKSEYDEKTVKELDAVDEQRRNYYAYYTGRKWGDPQNYDMMINTSRISLEEAADLIQSYVEMRQAKK</sequence>
<gene>
    <name evidence="1" type="ORF">FZ040_10950</name>
</gene>